<evidence type="ECO:0000313" key="1">
    <source>
        <dbReference type="EMBL" id="NYZ68276.1"/>
    </source>
</evidence>
<evidence type="ECO:0008006" key="3">
    <source>
        <dbReference type="Google" id="ProtNLM"/>
    </source>
</evidence>
<proteinExistence type="predicted"/>
<reference evidence="1 2" key="1">
    <citation type="submission" date="2020-07" db="EMBL/GenBank/DDBJ databases">
        <title>Endozoicomonas sp. nov., isolated from sediment.</title>
        <authorList>
            <person name="Gu T."/>
        </authorList>
    </citation>
    <scope>NUCLEOTIDE SEQUENCE [LARGE SCALE GENOMIC DNA]</scope>
    <source>
        <strain evidence="1 2">SM1973</strain>
    </source>
</reference>
<dbReference type="Proteomes" id="UP000569732">
    <property type="component" value="Unassembled WGS sequence"/>
</dbReference>
<dbReference type="RefSeq" id="WP_180570294.1">
    <property type="nucleotide sequence ID" value="NZ_JACCKB010000038.1"/>
</dbReference>
<evidence type="ECO:0000313" key="2">
    <source>
        <dbReference type="Proteomes" id="UP000569732"/>
    </source>
</evidence>
<organism evidence="1 2">
    <name type="scientific">Spartinivicinus marinus</name>
    <dbReference type="NCBI Taxonomy" id="2994442"/>
    <lineage>
        <taxon>Bacteria</taxon>
        <taxon>Pseudomonadati</taxon>
        <taxon>Pseudomonadota</taxon>
        <taxon>Gammaproteobacteria</taxon>
        <taxon>Oceanospirillales</taxon>
        <taxon>Zooshikellaceae</taxon>
        <taxon>Spartinivicinus</taxon>
    </lineage>
</organism>
<sequence>MQRLKVIILMCFIIGRFSEGKEYLVGVENTMYYPHYNFTKSKENESYAKVVFDLFADKKGYRLKYYSLPIKRLKESFLIEKTLDFLYPDHPWWTPNMKKNVRVVYSKTVVTTIGGTLVLPMNKGRGID</sequence>
<accession>A0A853IKQ0</accession>
<dbReference type="AlphaFoldDB" id="A0A853IKQ0"/>
<name>A0A853IKQ0_9GAMM</name>
<comment type="caution">
    <text evidence="1">The sequence shown here is derived from an EMBL/GenBank/DDBJ whole genome shotgun (WGS) entry which is preliminary data.</text>
</comment>
<keyword evidence="2" id="KW-1185">Reference proteome</keyword>
<protein>
    <recommendedName>
        <fullName evidence="3">Solute-binding protein family 3/N-terminal domain-containing protein</fullName>
    </recommendedName>
</protein>
<gene>
    <name evidence="1" type="ORF">H0A36_19865</name>
</gene>
<dbReference type="EMBL" id="JACCKB010000038">
    <property type="protein sequence ID" value="NYZ68276.1"/>
    <property type="molecule type" value="Genomic_DNA"/>
</dbReference>